<evidence type="ECO:0000313" key="1">
    <source>
        <dbReference type="EMBL" id="GAB58917.1"/>
    </source>
</evidence>
<name>I1DXY9_9GAMM</name>
<comment type="caution">
    <text evidence="1">The sequence shown here is derived from an EMBL/GenBank/DDBJ whole genome shotgun (WGS) entry which is preliminary data.</text>
</comment>
<accession>I1DXY9</accession>
<keyword evidence="2" id="KW-1185">Reference proteome</keyword>
<dbReference type="EMBL" id="BAFK01000009">
    <property type="protein sequence ID" value="GAB58917.1"/>
    <property type="molecule type" value="Genomic_DNA"/>
</dbReference>
<dbReference type="AlphaFoldDB" id="I1DXY9"/>
<reference evidence="1 2" key="1">
    <citation type="journal article" date="2012" name="J. Bacteriol.">
        <title>Genome Sequence of the Protease-Producing Bacterium Rheinheimera nanhaiensis E407-8T, Isolated from Deep-Sea Sediment of the South China Sea.</title>
        <authorList>
            <person name="Zhang X.-Y."/>
            <person name="Zhang Y.-J."/>
            <person name="Qin Q.-L."/>
            <person name="Xie B.-B."/>
            <person name="Chen X.-L."/>
            <person name="Zhou B.-C."/>
            <person name="Zhang Y.-Z."/>
        </authorList>
    </citation>
    <scope>NUCLEOTIDE SEQUENCE [LARGE SCALE GENOMIC DNA]</scope>
    <source>
        <strain evidence="1 2">E407-8</strain>
    </source>
</reference>
<gene>
    <name evidence="1" type="ORF">RNAN_1905</name>
</gene>
<sequence length="37" mass="4209">MVNLMRQTLAGFNLLYNPEYGGGANNLCRLPLPSRWQ</sequence>
<dbReference type="Proteomes" id="UP000004374">
    <property type="component" value="Unassembled WGS sequence"/>
</dbReference>
<proteinExistence type="predicted"/>
<dbReference type="STRING" id="562729.RNAN_1905"/>
<evidence type="ECO:0000313" key="2">
    <source>
        <dbReference type="Proteomes" id="UP000004374"/>
    </source>
</evidence>
<organism evidence="1 2">
    <name type="scientific">Rheinheimera nanhaiensis E407-8</name>
    <dbReference type="NCBI Taxonomy" id="562729"/>
    <lineage>
        <taxon>Bacteria</taxon>
        <taxon>Pseudomonadati</taxon>
        <taxon>Pseudomonadota</taxon>
        <taxon>Gammaproteobacteria</taxon>
        <taxon>Chromatiales</taxon>
        <taxon>Chromatiaceae</taxon>
        <taxon>Rheinheimera</taxon>
    </lineage>
</organism>
<protein>
    <submittedName>
        <fullName evidence="1">Uncharacterized protein</fullName>
    </submittedName>
</protein>